<dbReference type="InterPro" id="IPR058240">
    <property type="entry name" value="rSAM_sf"/>
</dbReference>
<evidence type="ECO:0000256" key="1">
    <source>
        <dbReference type="ARBA" id="ARBA00001966"/>
    </source>
</evidence>
<dbReference type="SFLD" id="SFLDG01086">
    <property type="entry name" value="elongater_protein-like"/>
    <property type="match status" value="1"/>
</dbReference>
<keyword evidence="2" id="KW-0004">4Fe-4S</keyword>
<dbReference type="InterPro" id="IPR005911">
    <property type="entry name" value="YhcC-like"/>
</dbReference>
<dbReference type="NCBIfam" id="TIGR01212">
    <property type="entry name" value="TIGR01212 family radical SAM protein"/>
    <property type="match status" value="1"/>
</dbReference>
<sequence length="331" mass="36548">MDAKPYRDFNSYLRGIFGCRVHKISLDAGLTCPNRDGTLGTSGCIYCNPKGSGTGASRKGLSITEQIRAAKSYLAARYKAKKFLAYFQSFTNTYAPLDTLRSLYAEALSDPDVVGLSIGTRPDCVPDPVLDLLEDLSRTHLVWMEYGLQSAHDETLQTIRRGHDAACFIDAVERTRERGIPVCVHVILGLPGETVDHMTATASFLARLDIQGVKIHLLYVVRGTVLESWYRHGRYRCLTREEYVRACGFFLAHLPPQVVVQRVTGDPHPEELVAPLWALEKQHNMTALLAFMEREGLFQGKFFTPSQTVAPQTGSAGTGHGETPSLSTQAG</sequence>
<comment type="cofactor">
    <cofactor evidence="1">
        <name>[4Fe-4S] cluster</name>
        <dbReference type="ChEBI" id="CHEBI:49883"/>
    </cofactor>
</comment>
<keyword evidence="5" id="KW-0408">Iron</keyword>
<dbReference type="GO" id="GO:0051539">
    <property type="term" value="F:4 iron, 4 sulfur cluster binding"/>
    <property type="evidence" value="ECO:0007669"/>
    <property type="project" value="UniProtKB-KW"/>
</dbReference>
<dbReference type="InterPro" id="IPR039661">
    <property type="entry name" value="ELP3"/>
</dbReference>
<dbReference type="Pfam" id="PF16199">
    <property type="entry name" value="Radical_SAM_C"/>
    <property type="match status" value="1"/>
</dbReference>
<dbReference type="SFLD" id="SFLDS00029">
    <property type="entry name" value="Radical_SAM"/>
    <property type="match status" value="1"/>
</dbReference>
<dbReference type="PROSITE" id="PS51918">
    <property type="entry name" value="RADICAL_SAM"/>
    <property type="match status" value="1"/>
</dbReference>
<dbReference type="SUPFAM" id="SSF102114">
    <property type="entry name" value="Radical SAM enzymes"/>
    <property type="match status" value="1"/>
</dbReference>
<feature type="region of interest" description="Disordered" evidence="7">
    <location>
        <begin position="309"/>
        <end position="331"/>
    </location>
</feature>
<dbReference type="SFLD" id="SFLDG01091">
    <property type="entry name" value="uncharacterized_CHP01210-like"/>
    <property type="match status" value="1"/>
</dbReference>
<keyword evidence="4" id="KW-0479">Metal-binding</keyword>
<protein>
    <submittedName>
        <fullName evidence="9">TIGR01212 family radical SAM protein</fullName>
    </submittedName>
</protein>
<name>A0A832A671_9BACT</name>
<dbReference type="PANTHER" id="PTHR11135:SF1">
    <property type="entry name" value="PROTEIN YHCC"/>
    <property type="match status" value="1"/>
</dbReference>
<dbReference type="SMART" id="SM00729">
    <property type="entry name" value="Elp3"/>
    <property type="match status" value="1"/>
</dbReference>
<dbReference type="Gene3D" id="3.80.30.20">
    <property type="entry name" value="tm_1862 like domain"/>
    <property type="match status" value="1"/>
</dbReference>
<dbReference type="InterPro" id="IPR006638">
    <property type="entry name" value="Elp3/MiaA/NifB-like_rSAM"/>
</dbReference>
<evidence type="ECO:0000313" key="9">
    <source>
        <dbReference type="EMBL" id="HFK96965.1"/>
    </source>
</evidence>
<keyword evidence="3" id="KW-0949">S-adenosyl-L-methionine</keyword>
<gene>
    <name evidence="9" type="ORF">ENS06_06515</name>
</gene>
<reference evidence="9" key="1">
    <citation type="journal article" date="2020" name="mSystems">
        <title>Genome- and Community-Level Interaction Insights into Carbon Utilization and Element Cycling Functions of Hydrothermarchaeota in Hydrothermal Sediment.</title>
        <authorList>
            <person name="Zhou Z."/>
            <person name="Liu Y."/>
            <person name="Xu W."/>
            <person name="Pan J."/>
            <person name="Luo Z.H."/>
            <person name="Li M."/>
        </authorList>
    </citation>
    <scope>NUCLEOTIDE SEQUENCE [LARGE SCALE GENOMIC DNA]</scope>
    <source>
        <strain evidence="9">SpSt-456</strain>
    </source>
</reference>
<evidence type="ECO:0000256" key="7">
    <source>
        <dbReference type="SAM" id="MobiDB-lite"/>
    </source>
</evidence>
<dbReference type="Pfam" id="PF04055">
    <property type="entry name" value="Radical_SAM"/>
    <property type="match status" value="1"/>
</dbReference>
<feature type="domain" description="Radical SAM core" evidence="8">
    <location>
        <begin position="16"/>
        <end position="266"/>
    </location>
</feature>
<dbReference type="InterPro" id="IPR023404">
    <property type="entry name" value="rSAM_horseshoe"/>
</dbReference>
<organism evidence="9">
    <name type="scientific">Desulfacinum infernum</name>
    <dbReference type="NCBI Taxonomy" id="35837"/>
    <lineage>
        <taxon>Bacteria</taxon>
        <taxon>Pseudomonadati</taxon>
        <taxon>Thermodesulfobacteriota</taxon>
        <taxon>Syntrophobacteria</taxon>
        <taxon>Syntrophobacterales</taxon>
        <taxon>Syntrophobacteraceae</taxon>
        <taxon>Desulfacinum</taxon>
    </lineage>
</organism>
<dbReference type="InterPro" id="IPR032432">
    <property type="entry name" value="Radical_SAM_C"/>
</dbReference>
<dbReference type="GO" id="GO:0046872">
    <property type="term" value="F:metal ion binding"/>
    <property type="evidence" value="ECO:0007669"/>
    <property type="project" value="UniProtKB-KW"/>
</dbReference>
<dbReference type="EMBL" id="DSTK01000019">
    <property type="protein sequence ID" value="HFK96965.1"/>
    <property type="molecule type" value="Genomic_DNA"/>
</dbReference>
<dbReference type="GO" id="GO:0003824">
    <property type="term" value="F:catalytic activity"/>
    <property type="evidence" value="ECO:0007669"/>
    <property type="project" value="InterPro"/>
</dbReference>
<evidence type="ECO:0000256" key="2">
    <source>
        <dbReference type="ARBA" id="ARBA00022485"/>
    </source>
</evidence>
<evidence type="ECO:0000256" key="4">
    <source>
        <dbReference type="ARBA" id="ARBA00022723"/>
    </source>
</evidence>
<keyword evidence="6" id="KW-0411">Iron-sulfur</keyword>
<dbReference type="AlphaFoldDB" id="A0A832A671"/>
<proteinExistence type="predicted"/>
<evidence type="ECO:0000256" key="3">
    <source>
        <dbReference type="ARBA" id="ARBA00022691"/>
    </source>
</evidence>
<evidence type="ECO:0000256" key="6">
    <source>
        <dbReference type="ARBA" id="ARBA00023014"/>
    </source>
</evidence>
<evidence type="ECO:0000259" key="8">
    <source>
        <dbReference type="PROSITE" id="PS51918"/>
    </source>
</evidence>
<dbReference type="PANTHER" id="PTHR11135">
    <property type="entry name" value="HISTONE ACETYLTRANSFERASE-RELATED"/>
    <property type="match status" value="1"/>
</dbReference>
<accession>A0A832A671</accession>
<comment type="caution">
    <text evidence="9">The sequence shown here is derived from an EMBL/GenBank/DDBJ whole genome shotgun (WGS) entry which is preliminary data.</text>
</comment>
<dbReference type="InterPro" id="IPR007197">
    <property type="entry name" value="rSAM"/>
</dbReference>
<evidence type="ECO:0000256" key="5">
    <source>
        <dbReference type="ARBA" id="ARBA00023004"/>
    </source>
</evidence>